<feature type="compositionally biased region" description="Polar residues" evidence="1">
    <location>
        <begin position="19"/>
        <end position="36"/>
    </location>
</feature>
<gene>
    <name evidence="2" type="ORF">RFULGI_LOCUS19372</name>
</gene>
<name>A0A9N9KA25_9GLOM</name>
<protein>
    <submittedName>
        <fullName evidence="2">15472_t:CDS:1</fullName>
    </submittedName>
</protein>
<accession>A0A9N9KA25</accession>
<feature type="non-terminal residue" evidence="2">
    <location>
        <position position="1"/>
    </location>
</feature>
<dbReference type="Proteomes" id="UP000789396">
    <property type="component" value="Unassembled WGS sequence"/>
</dbReference>
<sequence length="75" mass="8439">SPNPTIKKAQIQRSRKPKPNNQESPNPTINESTDPMINESTNLTIIVIHKLSNKAPYLTINKGKADRKEQTDCLK</sequence>
<evidence type="ECO:0000313" key="3">
    <source>
        <dbReference type="Proteomes" id="UP000789396"/>
    </source>
</evidence>
<organism evidence="2 3">
    <name type="scientific">Racocetra fulgida</name>
    <dbReference type="NCBI Taxonomy" id="60492"/>
    <lineage>
        <taxon>Eukaryota</taxon>
        <taxon>Fungi</taxon>
        <taxon>Fungi incertae sedis</taxon>
        <taxon>Mucoromycota</taxon>
        <taxon>Glomeromycotina</taxon>
        <taxon>Glomeromycetes</taxon>
        <taxon>Diversisporales</taxon>
        <taxon>Gigasporaceae</taxon>
        <taxon>Racocetra</taxon>
    </lineage>
</organism>
<dbReference type="EMBL" id="CAJVPZ010094796">
    <property type="protein sequence ID" value="CAG8817749.1"/>
    <property type="molecule type" value="Genomic_DNA"/>
</dbReference>
<reference evidence="2" key="1">
    <citation type="submission" date="2021-06" db="EMBL/GenBank/DDBJ databases">
        <authorList>
            <person name="Kallberg Y."/>
            <person name="Tangrot J."/>
            <person name="Rosling A."/>
        </authorList>
    </citation>
    <scope>NUCLEOTIDE SEQUENCE</scope>
    <source>
        <strain evidence="2">IN212</strain>
    </source>
</reference>
<proteinExistence type="predicted"/>
<dbReference type="AlphaFoldDB" id="A0A9N9KA25"/>
<feature type="region of interest" description="Disordered" evidence="1">
    <location>
        <begin position="1"/>
        <end position="36"/>
    </location>
</feature>
<feature type="non-terminal residue" evidence="2">
    <location>
        <position position="75"/>
    </location>
</feature>
<evidence type="ECO:0000256" key="1">
    <source>
        <dbReference type="SAM" id="MobiDB-lite"/>
    </source>
</evidence>
<keyword evidence="3" id="KW-1185">Reference proteome</keyword>
<comment type="caution">
    <text evidence="2">The sequence shown here is derived from an EMBL/GenBank/DDBJ whole genome shotgun (WGS) entry which is preliminary data.</text>
</comment>
<evidence type="ECO:0000313" key="2">
    <source>
        <dbReference type="EMBL" id="CAG8817749.1"/>
    </source>
</evidence>